<protein>
    <submittedName>
        <fullName evidence="1">Uncharacterized protein</fullName>
    </submittedName>
</protein>
<dbReference type="EMBL" id="PVTF01000001">
    <property type="protein sequence ID" value="PRY45754.1"/>
    <property type="molecule type" value="Genomic_DNA"/>
</dbReference>
<keyword evidence="2" id="KW-1185">Reference proteome</keyword>
<sequence>MDRQRHAWFGQVPGDAEVTCPVLGFGHGFEYGTRVLTGVASRSVGMAEREARTRLRWSGNGVVARFAEAG</sequence>
<proteinExistence type="predicted"/>
<gene>
    <name evidence="1" type="ORF">CLV43_10113</name>
</gene>
<dbReference type="RefSeq" id="WP_170155649.1">
    <property type="nucleotide sequence ID" value="NZ_PVTF01000001.1"/>
</dbReference>
<accession>A0A2T0TJ59</accession>
<organism evidence="1 2">
    <name type="scientific">Umezawaea tangerina</name>
    <dbReference type="NCBI Taxonomy" id="84725"/>
    <lineage>
        <taxon>Bacteria</taxon>
        <taxon>Bacillati</taxon>
        <taxon>Actinomycetota</taxon>
        <taxon>Actinomycetes</taxon>
        <taxon>Pseudonocardiales</taxon>
        <taxon>Pseudonocardiaceae</taxon>
        <taxon>Umezawaea</taxon>
    </lineage>
</organism>
<comment type="caution">
    <text evidence="1">The sequence shown here is derived from an EMBL/GenBank/DDBJ whole genome shotgun (WGS) entry which is preliminary data.</text>
</comment>
<dbReference type="AlphaFoldDB" id="A0A2T0TJ59"/>
<dbReference type="Proteomes" id="UP000239494">
    <property type="component" value="Unassembled WGS sequence"/>
</dbReference>
<evidence type="ECO:0000313" key="2">
    <source>
        <dbReference type="Proteomes" id="UP000239494"/>
    </source>
</evidence>
<name>A0A2T0TJ59_9PSEU</name>
<reference evidence="1 2" key="1">
    <citation type="submission" date="2018-03" db="EMBL/GenBank/DDBJ databases">
        <title>Genomic Encyclopedia of Archaeal and Bacterial Type Strains, Phase II (KMG-II): from individual species to whole genera.</title>
        <authorList>
            <person name="Goeker M."/>
        </authorList>
    </citation>
    <scope>NUCLEOTIDE SEQUENCE [LARGE SCALE GENOMIC DNA]</scope>
    <source>
        <strain evidence="1 2">DSM 44720</strain>
    </source>
</reference>
<evidence type="ECO:0000313" key="1">
    <source>
        <dbReference type="EMBL" id="PRY45754.1"/>
    </source>
</evidence>